<evidence type="ECO:0000313" key="4">
    <source>
        <dbReference type="Proteomes" id="UP000596938"/>
    </source>
</evidence>
<evidence type="ECO:0008006" key="5">
    <source>
        <dbReference type="Google" id="ProtNLM"/>
    </source>
</evidence>
<accession>A0ABQ1Y3V2</accession>
<feature type="transmembrane region" description="Helical" evidence="2">
    <location>
        <begin position="48"/>
        <end position="68"/>
    </location>
</feature>
<feature type="region of interest" description="Disordered" evidence="1">
    <location>
        <begin position="395"/>
        <end position="418"/>
    </location>
</feature>
<name>A0ABQ1Y3V2_9MICC</name>
<gene>
    <name evidence="3" type="ORF">GCM10011577_39820</name>
</gene>
<protein>
    <recommendedName>
        <fullName evidence="5">O-antigen ligase</fullName>
    </recommendedName>
</protein>
<dbReference type="Proteomes" id="UP000596938">
    <property type="component" value="Unassembled WGS sequence"/>
</dbReference>
<reference evidence="4" key="1">
    <citation type="journal article" date="2019" name="Int. J. Syst. Evol. Microbiol.">
        <title>The Global Catalogue of Microorganisms (GCM) 10K type strain sequencing project: providing services to taxonomists for standard genome sequencing and annotation.</title>
        <authorList>
            <consortium name="The Broad Institute Genomics Platform"/>
            <consortium name="The Broad Institute Genome Sequencing Center for Infectious Disease"/>
            <person name="Wu L."/>
            <person name="Ma J."/>
        </authorList>
    </citation>
    <scope>NUCLEOTIDE SEQUENCE [LARGE SCALE GENOMIC DNA]</scope>
    <source>
        <strain evidence="4">CGMCC 1.1927</strain>
    </source>
</reference>
<feature type="transmembrane region" description="Helical" evidence="2">
    <location>
        <begin position="132"/>
        <end position="151"/>
    </location>
</feature>
<feature type="transmembrane region" description="Helical" evidence="2">
    <location>
        <begin position="203"/>
        <end position="227"/>
    </location>
</feature>
<evidence type="ECO:0000313" key="3">
    <source>
        <dbReference type="EMBL" id="GGH10859.1"/>
    </source>
</evidence>
<proteinExistence type="predicted"/>
<evidence type="ECO:0000256" key="1">
    <source>
        <dbReference type="SAM" id="MobiDB-lite"/>
    </source>
</evidence>
<organism evidence="3 4">
    <name type="scientific">Pseudarthrobacter polychromogenes</name>
    <dbReference type="NCBI Taxonomy" id="1676"/>
    <lineage>
        <taxon>Bacteria</taxon>
        <taxon>Bacillati</taxon>
        <taxon>Actinomycetota</taxon>
        <taxon>Actinomycetes</taxon>
        <taxon>Micrococcales</taxon>
        <taxon>Micrococcaceae</taxon>
        <taxon>Pseudarthrobacter</taxon>
    </lineage>
</organism>
<keyword evidence="2" id="KW-0812">Transmembrane</keyword>
<keyword evidence="2" id="KW-0472">Membrane</keyword>
<feature type="transmembrane region" description="Helical" evidence="2">
    <location>
        <begin position="163"/>
        <end position="191"/>
    </location>
</feature>
<dbReference type="RefSeq" id="WP_188813927.1">
    <property type="nucleotide sequence ID" value="NZ_BAAAWV010000001.1"/>
</dbReference>
<keyword evidence="2" id="KW-1133">Transmembrane helix</keyword>
<feature type="transmembrane region" description="Helical" evidence="2">
    <location>
        <begin position="321"/>
        <end position="340"/>
    </location>
</feature>
<feature type="transmembrane region" description="Helical" evidence="2">
    <location>
        <begin position="295"/>
        <end position="315"/>
    </location>
</feature>
<keyword evidence="4" id="KW-1185">Reference proteome</keyword>
<comment type="caution">
    <text evidence="3">The sequence shown here is derived from an EMBL/GenBank/DDBJ whole genome shotgun (WGS) entry which is preliminary data.</text>
</comment>
<feature type="transmembrane region" description="Helical" evidence="2">
    <location>
        <begin position="74"/>
        <end position="92"/>
    </location>
</feature>
<feature type="transmembrane region" description="Helical" evidence="2">
    <location>
        <begin position="12"/>
        <end position="36"/>
    </location>
</feature>
<evidence type="ECO:0000256" key="2">
    <source>
        <dbReference type="SAM" id="Phobius"/>
    </source>
</evidence>
<dbReference type="EMBL" id="BMKU01000022">
    <property type="protein sequence ID" value="GGH10859.1"/>
    <property type="molecule type" value="Genomic_DNA"/>
</dbReference>
<sequence length="418" mass="43768">MLHDNNGFRRLFGILGAWPLLSLSVPVATMLAALLLPVKSVAKCPNLLRWLLTAVVVGVFGLLVSAVYNGTALSLTSVSAFLVVGLLVFGFAKSTRDVATATQVIAWLSAASVVTYVLFNPNPLQSATIEGMWKYGIAVHVSVLLLVFTVTRVRRPFWTLAALLGLAAVSLGLGFRSHAIICLGVAVLILAKGWTGKPLRGGGLVVAVAGLGAMAIWVPELIESGFFGQELRMRSLRQTEGGAPALLGGRTEPPLSIAAIAERPWTGFGNSQAITQDTIGAGMNLANAFGMQNPAAYLPFWIRSGGVVSLHSILFGSWVDGGVLAAVLPILLIGVFALAIWKAQGHLAPIVSLVCAQAIWDLVFSPWASNRTSVIAASAVLAMWAIVEARNSGGPGMQDGELPPSGAAKPRLLAGGRR</sequence>
<feature type="transmembrane region" description="Helical" evidence="2">
    <location>
        <begin position="104"/>
        <end position="120"/>
    </location>
</feature>